<evidence type="ECO:0000256" key="7">
    <source>
        <dbReference type="ARBA" id="ARBA00022989"/>
    </source>
</evidence>
<keyword evidence="5" id="KW-1003">Cell membrane</keyword>
<evidence type="ECO:0000256" key="1">
    <source>
        <dbReference type="ARBA" id="ARBA00004429"/>
    </source>
</evidence>
<keyword evidence="4" id="KW-0813">Transport</keyword>
<evidence type="ECO:0000256" key="4">
    <source>
        <dbReference type="ARBA" id="ARBA00022448"/>
    </source>
</evidence>
<evidence type="ECO:0000313" key="12">
    <source>
        <dbReference type="Proteomes" id="UP001500604"/>
    </source>
</evidence>
<dbReference type="InterPro" id="IPR048279">
    <property type="entry name" value="MdtK-like"/>
</dbReference>
<feature type="transmembrane region" description="Helical" evidence="10">
    <location>
        <begin position="199"/>
        <end position="221"/>
    </location>
</feature>
<evidence type="ECO:0000256" key="8">
    <source>
        <dbReference type="ARBA" id="ARBA00023136"/>
    </source>
</evidence>
<reference evidence="12" key="1">
    <citation type="journal article" date="2019" name="Int. J. Syst. Evol. Microbiol.">
        <title>The Global Catalogue of Microorganisms (GCM) 10K type strain sequencing project: providing services to taxonomists for standard genome sequencing and annotation.</title>
        <authorList>
            <consortium name="The Broad Institute Genomics Platform"/>
            <consortium name="The Broad Institute Genome Sequencing Center for Infectious Disease"/>
            <person name="Wu L."/>
            <person name="Ma J."/>
        </authorList>
    </citation>
    <scope>NUCLEOTIDE SEQUENCE [LARGE SCALE GENOMIC DNA]</scope>
    <source>
        <strain evidence="12">JCM 17805</strain>
    </source>
</reference>
<dbReference type="PANTHER" id="PTHR43823:SF3">
    <property type="entry name" value="MULTIDRUG EXPORT PROTEIN MEPA"/>
    <property type="match status" value="1"/>
</dbReference>
<evidence type="ECO:0000256" key="5">
    <source>
        <dbReference type="ARBA" id="ARBA00022475"/>
    </source>
</evidence>
<feature type="transmembrane region" description="Helical" evidence="10">
    <location>
        <begin position="98"/>
        <end position="119"/>
    </location>
</feature>
<sequence>MESTQITAPSSDLGTQPILRLFWRYAIPAVAAMIVNGIYVLIDGIFIGRVVGAEGLAALNFAWPVAGIILGVGIMIGMGTGTWMSISRGQNDHRKPRLYIGNALLLLVGFGLLFPLLFLPMEEQMLTLLGATGYAHELAADYLTILIIGSIAALAGAALPLMIRNDERPHLTTIIMTSGAVLNIVLDWLFIVVMGLEAAGAAMATVLAQAAVGLWGIAYFLSHKANTRINFTDLRFSWLYTTRTLTAGLPSLFMFFYYGFVLAIHNRLLMDYGGVLAVGAFTIVGYVQAIYYMFSEGVATGIQPLVSYNHGAGNRQRLLTTLRIGLGTVLSIGLGSVLLINLFPEVIAVIFNKDDIALQEMTVTALHLHLFSMFLDGFIVLTAAWFQSMAKSRVASWITAGNMLIQIPLLLALPPLMGITGVLIALPVSNVILAIPVVWVLWVDLRALKSPQSHSASVQTPV</sequence>
<feature type="transmembrane region" description="Helical" evidence="10">
    <location>
        <begin position="21"/>
        <end position="42"/>
    </location>
</feature>
<feature type="transmembrane region" description="Helical" evidence="10">
    <location>
        <begin position="364"/>
        <end position="387"/>
    </location>
</feature>
<evidence type="ECO:0000313" key="11">
    <source>
        <dbReference type="EMBL" id="GAA4652774.1"/>
    </source>
</evidence>
<evidence type="ECO:0000256" key="3">
    <source>
        <dbReference type="ARBA" id="ARBA00022106"/>
    </source>
</evidence>
<comment type="similarity">
    <text evidence="2">Belongs to the multi antimicrobial extrusion (MATE) (TC 2.A.66.1) family. MepA subfamily.</text>
</comment>
<accession>A0ABP8VB75</accession>
<evidence type="ECO:0000256" key="6">
    <source>
        <dbReference type="ARBA" id="ARBA00022692"/>
    </source>
</evidence>
<dbReference type="InterPro" id="IPR002528">
    <property type="entry name" value="MATE_fam"/>
</dbReference>
<feature type="transmembrane region" description="Helical" evidence="10">
    <location>
        <begin position="324"/>
        <end position="344"/>
    </location>
</feature>
<keyword evidence="12" id="KW-1185">Reference proteome</keyword>
<keyword evidence="9" id="KW-0046">Antibiotic resistance</keyword>
<dbReference type="CDD" id="cd13143">
    <property type="entry name" value="MATE_MepA_like"/>
    <property type="match status" value="1"/>
</dbReference>
<feature type="transmembrane region" description="Helical" evidence="10">
    <location>
        <begin position="394"/>
        <end position="413"/>
    </location>
</feature>
<dbReference type="RefSeq" id="WP_345199408.1">
    <property type="nucleotide sequence ID" value="NZ_BAABFL010000481.1"/>
</dbReference>
<keyword evidence="6 10" id="KW-0812">Transmembrane</keyword>
<dbReference type="NCBIfam" id="TIGR00797">
    <property type="entry name" value="matE"/>
    <property type="match status" value="1"/>
</dbReference>
<dbReference type="PIRSF" id="PIRSF006603">
    <property type="entry name" value="DinF"/>
    <property type="match status" value="1"/>
</dbReference>
<organism evidence="11 12">
    <name type="scientific">Kistimonas scapharcae</name>
    <dbReference type="NCBI Taxonomy" id="1036133"/>
    <lineage>
        <taxon>Bacteria</taxon>
        <taxon>Pseudomonadati</taxon>
        <taxon>Pseudomonadota</taxon>
        <taxon>Gammaproteobacteria</taxon>
        <taxon>Oceanospirillales</taxon>
        <taxon>Endozoicomonadaceae</taxon>
        <taxon>Kistimonas</taxon>
    </lineage>
</organism>
<comment type="caution">
    <text evidence="11">The sequence shown here is derived from an EMBL/GenBank/DDBJ whole genome shotgun (WGS) entry which is preliminary data.</text>
</comment>
<dbReference type="NCBIfam" id="NF007130">
    <property type="entry name" value="PRK09575.1"/>
    <property type="match status" value="1"/>
</dbReference>
<proteinExistence type="inferred from homology"/>
<feature type="transmembrane region" description="Helical" evidence="10">
    <location>
        <begin position="171"/>
        <end position="193"/>
    </location>
</feature>
<dbReference type="InterPro" id="IPR045070">
    <property type="entry name" value="MATE_MepA-like"/>
</dbReference>
<dbReference type="PANTHER" id="PTHR43823">
    <property type="entry name" value="SPORULATION PROTEIN YKVU"/>
    <property type="match status" value="1"/>
</dbReference>
<gene>
    <name evidence="11" type="primary">vmrA</name>
    <name evidence="11" type="ORF">GCM10023116_50580</name>
</gene>
<dbReference type="Pfam" id="PF01554">
    <property type="entry name" value="MatE"/>
    <property type="match status" value="2"/>
</dbReference>
<comment type="subcellular location">
    <subcellularLocation>
        <location evidence="1">Cell inner membrane</location>
        <topology evidence="1">Multi-pass membrane protein</topology>
    </subcellularLocation>
</comment>
<feature type="transmembrane region" description="Helical" evidence="10">
    <location>
        <begin position="62"/>
        <end position="86"/>
    </location>
</feature>
<evidence type="ECO:0000256" key="2">
    <source>
        <dbReference type="ARBA" id="ARBA00008417"/>
    </source>
</evidence>
<protein>
    <recommendedName>
        <fullName evidence="3">Multidrug export protein MepA</fullName>
    </recommendedName>
</protein>
<feature type="transmembrane region" description="Helical" evidence="10">
    <location>
        <begin position="272"/>
        <end position="294"/>
    </location>
</feature>
<name>A0ABP8VB75_9GAMM</name>
<evidence type="ECO:0000256" key="9">
    <source>
        <dbReference type="ARBA" id="ARBA00023251"/>
    </source>
</evidence>
<feature type="transmembrane region" description="Helical" evidence="10">
    <location>
        <begin position="419"/>
        <end position="442"/>
    </location>
</feature>
<evidence type="ECO:0000256" key="10">
    <source>
        <dbReference type="SAM" id="Phobius"/>
    </source>
</evidence>
<dbReference type="InterPro" id="IPR051327">
    <property type="entry name" value="MATE_MepA_subfamily"/>
</dbReference>
<dbReference type="EMBL" id="BAABFL010000481">
    <property type="protein sequence ID" value="GAA4652774.1"/>
    <property type="molecule type" value="Genomic_DNA"/>
</dbReference>
<feature type="transmembrane region" description="Helical" evidence="10">
    <location>
        <begin position="242"/>
        <end position="260"/>
    </location>
</feature>
<keyword evidence="7 10" id="KW-1133">Transmembrane helix</keyword>
<keyword evidence="8 10" id="KW-0472">Membrane</keyword>
<feature type="transmembrane region" description="Helical" evidence="10">
    <location>
        <begin position="139"/>
        <end position="159"/>
    </location>
</feature>
<dbReference type="Proteomes" id="UP001500604">
    <property type="component" value="Unassembled WGS sequence"/>
</dbReference>